<protein>
    <submittedName>
        <fullName evidence="1">Uncharacterized protein</fullName>
    </submittedName>
</protein>
<proteinExistence type="predicted"/>
<accession>A0A284S0Q4</accession>
<dbReference type="OrthoDB" id="10334354at2759"/>
<keyword evidence="2" id="KW-1185">Reference proteome</keyword>
<name>A0A284S0Q4_ARMOS</name>
<organism evidence="1 2">
    <name type="scientific">Armillaria ostoyae</name>
    <name type="common">Armillaria root rot fungus</name>
    <dbReference type="NCBI Taxonomy" id="47428"/>
    <lineage>
        <taxon>Eukaryota</taxon>
        <taxon>Fungi</taxon>
        <taxon>Dikarya</taxon>
        <taxon>Basidiomycota</taxon>
        <taxon>Agaricomycotina</taxon>
        <taxon>Agaricomycetes</taxon>
        <taxon>Agaricomycetidae</taxon>
        <taxon>Agaricales</taxon>
        <taxon>Marasmiineae</taxon>
        <taxon>Physalacriaceae</taxon>
        <taxon>Armillaria</taxon>
    </lineage>
</organism>
<dbReference type="Proteomes" id="UP000219338">
    <property type="component" value="Unassembled WGS sequence"/>
</dbReference>
<dbReference type="AlphaFoldDB" id="A0A284S0Q4"/>
<gene>
    <name evidence="1" type="ORF">ARMOST_18052</name>
</gene>
<evidence type="ECO:0000313" key="1">
    <source>
        <dbReference type="EMBL" id="SJL14589.1"/>
    </source>
</evidence>
<reference evidence="2" key="1">
    <citation type="journal article" date="2017" name="Nat. Ecol. Evol.">
        <title>Genome expansion and lineage-specific genetic innovations in the forest pathogenic fungi Armillaria.</title>
        <authorList>
            <person name="Sipos G."/>
            <person name="Prasanna A.N."/>
            <person name="Walter M.C."/>
            <person name="O'Connor E."/>
            <person name="Balint B."/>
            <person name="Krizsan K."/>
            <person name="Kiss B."/>
            <person name="Hess J."/>
            <person name="Varga T."/>
            <person name="Slot J."/>
            <person name="Riley R."/>
            <person name="Boka B."/>
            <person name="Rigling D."/>
            <person name="Barry K."/>
            <person name="Lee J."/>
            <person name="Mihaltcheva S."/>
            <person name="LaButti K."/>
            <person name="Lipzen A."/>
            <person name="Waldron R."/>
            <person name="Moloney N.M."/>
            <person name="Sperisen C."/>
            <person name="Kredics L."/>
            <person name="Vagvoelgyi C."/>
            <person name="Patrignani A."/>
            <person name="Fitzpatrick D."/>
            <person name="Nagy I."/>
            <person name="Doyle S."/>
            <person name="Anderson J.B."/>
            <person name="Grigoriev I.V."/>
            <person name="Gueldener U."/>
            <person name="Muensterkoetter M."/>
            <person name="Nagy L.G."/>
        </authorList>
    </citation>
    <scope>NUCLEOTIDE SEQUENCE [LARGE SCALE GENOMIC DNA]</scope>
    <source>
        <strain evidence="2">C18/9</strain>
    </source>
</reference>
<sequence>MDQVSQVMQDQNEITTIACIVETLINSMNAFNSDLSCLITQSALAAPLRSTAIFAILIPIQDIIAEFYRAISAIWEGLCSFLWQVRMVLNGNLEHLANAEHHIRAARADCIRACEIVLRLDVLLKESGPRLITELRGSHFVESLLRFTRRICLLSSYRLDIMEGIPGRISMLSKDGNDILARFGRLGEVVIRIQKRLKNPRWRALHTYRQDVIDLLFRVFLYTSNLHITIQVHIEVLSYRSNFKRSAIEPECSGPSDPNRYMWDWYWLWNDDPY</sequence>
<dbReference type="EMBL" id="FUEG01000024">
    <property type="protein sequence ID" value="SJL14589.1"/>
    <property type="molecule type" value="Genomic_DNA"/>
</dbReference>
<evidence type="ECO:0000313" key="2">
    <source>
        <dbReference type="Proteomes" id="UP000219338"/>
    </source>
</evidence>